<accession>A0A8H3XH40</accession>
<comment type="caution">
    <text evidence="2">The sequence shown here is derived from an EMBL/GenBank/DDBJ whole genome shotgun (WGS) entry which is preliminary data.</text>
</comment>
<evidence type="ECO:0000313" key="2">
    <source>
        <dbReference type="EMBL" id="KAF0459890.1"/>
    </source>
</evidence>
<evidence type="ECO:0000256" key="1">
    <source>
        <dbReference type="SAM" id="MobiDB-lite"/>
    </source>
</evidence>
<dbReference type="EMBL" id="WTPW01001052">
    <property type="protein sequence ID" value="KAF0459890.1"/>
    <property type="molecule type" value="Genomic_DNA"/>
</dbReference>
<gene>
    <name evidence="2" type="ORF">F8M41_000681</name>
</gene>
<evidence type="ECO:0000313" key="3">
    <source>
        <dbReference type="Proteomes" id="UP000439903"/>
    </source>
</evidence>
<feature type="region of interest" description="Disordered" evidence="1">
    <location>
        <begin position="27"/>
        <end position="61"/>
    </location>
</feature>
<organism evidence="2 3">
    <name type="scientific">Gigaspora margarita</name>
    <dbReference type="NCBI Taxonomy" id="4874"/>
    <lineage>
        <taxon>Eukaryota</taxon>
        <taxon>Fungi</taxon>
        <taxon>Fungi incertae sedis</taxon>
        <taxon>Mucoromycota</taxon>
        <taxon>Glomeromycotina</taxon>
        <taxon>Glomeromycetes</taxon>
        <taxon>Diversisporales</taxon>
        <taxon>Gigasporaceae</taxon>
        <taxon>Gigaspora</taxon>
    </lineage>
</organism>
<name>A0A8H3XH40_GIGMA</name>
<feature type="compositionally biased region" description="Polar residues" evidence="1">
    <location>
        <begin position="30"/>
        <end position="57"/>
    </location>
</feature>
<keyword evidence="3" id="KW-1185">Reference proteome</keyword>
<dbReference type="AlphaFoldDB" id="A0A8H3XH40"/>
<protein>
    <submittedName>
        <fullName evidence="2">Uncharacterized protein</fullName>
    </submittedName>
</protein>
<sequence length="82" mass="9336">MMTLIKRYSSFQASSSFYYYYSNDSNSSSKHMQVLNSISRNDAPNDSQNSKSTSDNDILNVKQAKDASKVEKIKSTFSLKNY</sequence>
<reference evidence="2 3" key="1">
    <citation type="journal article" date="2019" name="Environ. Microbiol.">
        <title>At the nexus of three kingdoms: the genome of the mycorrhizal fungus Gigaspora margarita provides insights into plant, endobacterial and fungal interactions.</title>
        <authorList>
            <person name="Venice F."/>
            <person name="Ghignone S."/>
            <person name="Salvioli di Fossalunga A."/>
            <person name="Amselem J."/>
            <person name="Novero M."/>
            <person name="Xianan X."/>
            <person name="Sedzielewska Toro K."/>
            <person name="Morin E."/>
            <person name="Lipzen A."/>
            <person name="Grigoriev I.V."/>
            <person name="Henrissat B."/>
            <person name="Martin F.M."/>
            <person name="Bonfante P."/>
        </authorList>
    </citation>
    <scope>NUCLEOTIDE SEQUENCE [LARGE SCALE GENOMIC DNA]</scope>
    <source>
        <strain evidence="2 3">BEG34</strain>
    </source>
</reference>
<proteinExistence type="predicted"/>
<dbReference type="Proteomes" id="UP000439903">
    <property type="component" value="Unassembled WGS sequence"/>
</dbReference>